<evidence type="ECO:0000313" key="8">
    <source>
        <dbReference type="Proteomes" id="UP000199541"/>
    </source>
</evidence>
<dbReference type="EMBL" id="FNOB01000002">
    <property type="protein sequence ID" value="SDW19422.1"/>
    <property type="molecule type" value="Genomic_DNA"/>
</dbReference>
<reference evidence="6" key="3">
    <citation type="submission" date="2023-06" db="EMBL/GenBank/DDBJ databases">
        <authorList>
            <person name="Sun Q."/>
            <person name="Zhou Y."/>
        </authorList>
    </citation>
    <scope>NUCLEOTIDE SEQUENCE</scope>
    <source>
        <strain evidence="6">CGMCC 1.10859</strain>
    </source>
</reference>
<dbReference type="Gene3D" id="3.60.21.40">
    <property type="entry name" value="GpdQ, catalytic alpha/beta sandwich domain"/>
    <property type="match status" value="1"/>
</dbReference>
<dbReference type="AlphaFoldDB" id="A0AAN4UP50"/>
<accession>A0AAN4UP50</accession>
<dbReference type="InterPro" id="IPR042281">
    <property type="entry name" value="GpdQ_beta-strand"/>
</dbReference>
<feature type="domain" description="Calcineurin-like phosphoesterase" evidence="5">
    <location>
        <begin position="2"/>
        <end position="196"/>
    </location>
</feature>
<dbReference type="InterPro" id="IPR004843">
    <property type="entry name" value="Calcineurin-like_PHP"/>
</dbReference>
<dbReference type="PANTHER" id="PTHR42988:SF2">
    <property type="entry name" value="CYCLIC NUCLEOTIDE PHOSPHODIESTERASE CBUA0032-RELATED"/>
    <property type="match status" value="1"/>
</dbReference>
<dbReference type="Gene3D" id="3.30.750.180">
    <property type="entry name" value="GpdQ, beta-strand dimerisation domain"/>
    <property type="match status" value="1"/>
</dbReference>
<organism evidence="6 9">
    <name type="scientific">Allgaiera indica</name>
    <dbReference type="NCBI Taxonomy" id="765699"/>
    <lineage>
        <taxon>Bacteria</taxon>
        <taxon>Pseudomonadati</taxon>
        <taxon>Pseudomonadota</taxon>
        <taxon>Alphaproteobacteria</taxon>
        <taxon>Rhodobacterales</taxon>
        <taxon>Paracoccaceae</taxon>
        <taxon>Allgaiera</taxon>
    </lineage>
</organism>
<dbReference type="GO" id="GO:0004112">
    <property type="term" value="F:cyclic-nucleotide phosphodiesterase activity"/>
    <property type="evidence" value="ECO:0007669"/>
    <property type="project" value="InterPro"/>
</dbReference>
<keyword evidence="8" id="KW-1185">Reference proteome</keyword>
<keyword evidence="2" id="KW-0378">Hydrolase</keyword>
<evidence type="ECO:0000259" key="5">
    <source>
        <dbReference type="Pfam" id="PF00149"/>
    </source>
</evidence>
<comment type="similarity">
    <text evidence="4">Belongs to the cyclic nucleotide phosphodiesterase class-III family.</text>
</comment>
<comment type="caution">
    <text evidence="6">The sequence shown here is derived from an EMBL/GenBank/DDBJ whole genome shotgun (WGS) entry which is preliminary data.</text>
</comment>
<dbReference type="PANTHER" id="PTHR42988">
    <property type="entry name" value="PHOSPHOHYDROLASE"/>
    <property type="match status" value="1"/>
</dbReference>
<reference evidence="6" key="1">
    <citation type="journal article" date="2014" name="Int. J. Syst. Evol. Microbiol.">
        <title>Complete genome sequence of Corynebacterium casei LMG S-19264T (=DSM 44701T), isolated from a smear-ripened cheese.</title>
        <authorList>
            <consortium name="US DOE Joint Genome Institute (JGI-PGF)"/>
            <person name="Walter F."/>
            <person name="Albersmeier A."/>
            <person name="Kalinowski J."/>
            <person name="Ruckert C."/>
        </authorList>
    </citation>
    <scope>NUCLEOTIDE SEQUENCE</scope>
    <source>
        <strain evidence="6">CGMCC 1.10859</strain>
    </source>
</reference>
<sequence length="271" mass="29407">MIIAQITDLHLRPAGKPAYRVSETNTLAARAVEALRALDPPPDLVVISGDLTDCGLPEEYEELTRLLARLPIPCALIPGNHDRREALLAAFPEAPDGDGFIGFTRDLGPLRIIGLDTVVPGASHGALCDTRLDALEAALSARPDAPTLIFMHHPPFDCGIRHMDRIALRDGRERLAQIVAANPQVARICCGHHHRPVQALFAGTLAQIAPSVAHQVQFDLTEESPALFAMEPPAFLVHALVEGQIVSHQVYVERYEGPYPFVLDADYPGKA</sequence>
<keyword evidence="1" id="KW-0479">Metal-binding</keyword>
<dbReference type="InterPro" id="IPR029052">
    <property type="entry name" value="Metallo-depent_PP-like"/>
</dbReference>
<evidence type="ECO:0000256" key="2">
    <source>
        <dbReference type="ARBA" id="ARBA00022801"/>
    </source>
</evidence>
<keyword evidence="3" id="KW-0408">Iron</keyword>
<dbReference type="InterPro" id="IPR026575">
    <property type="entry name" value="GpdQ/CpdA-like"/>
</dbReference>
<dbReference type="InterPro" id="IPR042283">
    <property type="entry name" value="GpdQ_catalytic"/>
</dbReference>
<proteinExistence type="inferred from homology"/>
<evidence type="ECO:0000256" key="4">
    <source>
        <dbReference type="ARBA" id="ARBA00025742"/>
    </source>
</evidence>
<dbReference type="Proteomes" id="UP000199541">
    <property type="component" value="Unassembled WGS sequence"/>
</dbReference>
<dbReference type="SUPFAM" id="SSF56300">
    <property type="entry name" value="Metallo-dependent phosphatases"/>
    <property type="match status" value="1"/>
</dbReference>
<dbReference type="Proteomes" id="UP000634647">
    <property type="component" value="Unassembled WGS sequence"/>
</dbReference>
<gene>
    <name evidence="6" type="primary">cpdA</name>
    <name evidence="6" type="ORF">GCM10008024_08340</name>
    <name evidence="7" type="ORF">SAMN05444006_10243</name>
</gene>
<evidence type="ECO:0000313" key="9">
    <source>
        <dbReference type="Proteomes" id="UP000634647"/>
    </source>
</evidence>
<protein>
    <submittedName>
        <fullName evidence="7">3',5'-cyclic AMP phosphodiesterase CpdA</fullName>
    </submittedName>
    <submittedName>
        <fullName evidence="6">3',5'-cyclic adenosine monophosphate phosphodiesterase CpdA</fullName>
    </submittedName>
</protein>
<dbReference type="CDD" id="cd07402">
    <property type="entry name" value="MPP_GpdQ"/>
    <property type="match status" value="1"/>
</dbReference>
<dbReference type="EMBL" id="BNAB01000002">
    <property type="protein sequence ID" value="GHD99742.1"/>
    <property type="molecule type" value="Genomic_DNA"/>
</dbReference>
<dbReference type="RefSeq" id="WP_035840149.1">
    <property type="nucleotide sequence ID" value="NZ_BNAB01000002.1"/>
</dbReference>
<evidence type="ECO:0000256" key="3">
    <source>
        <dbReference type="ARBA" id="ARBA00023004"/>
    </source>
</evidence>
<reference evidence="7 8" key="2">
    <citation type="submission" date="2016-10" db="EMBL/GenBank/DDBJ databases">
        <authorList>
            <person name="Varghese N."/>
            <person name="Submissions S."/>
        </authorList>
    </citation>
    <scope>NUCLEOTIDE SEQUENCE [LARGE SCALE GENOMIC DNA]</scope>
    <source>
        <strain evidence="7 8">DSM 24802</strain>
    </source>
</reference>
<name>A0AAN4UP50_9RHOB</name>
<dbReference type="GO" id="GO:0046872">
    <property type="term" value="F:metal ion binding"/>
    <property type="evidence" value="ECO:0007669"/>
    <property type="project" value="UniProtKB-KW"/>
</dbReference>
<dbReference type="InterPro" id="IPR050884">
    <property type="entry name" value="CNP_phosphodiesterase-III"/>
</dbReference>
<dbReference type="Pfam" id="PF00149">
    <property type="entry name" value="Metallophos"/>
    <property type="match status" value="1"/>
</dbReference>
<evidence type="ECO:0000313" key="7">
    <source>
        <dbReference type="EMBL" id="SDW19422.1"/>
    </source>
</evidence>
<evidence type="ECO:0000313" key="6">
    <source>
        <dbReference type="EMBL" id="GHD99742.1"/>
    </source>
</evidence>
<evidence type="ECO:0000256" key="1">
    <source>
        <dbReference type="ARBA" id="ARBA00022723"/>
    </source>
</evidence>